<dbReference type="PROSITE" id="PS50089">
    <property type="entry name" value="ZF_RING_2"/>
    <property type="match status" value="1"/>
</dbReference>
<evidence type="ECO:0000313" key="5">
    <source>
        <dbReference type="Proteomes" id="UP000248961"/>
    </source>
</evidence>
<dbReference type="AlphaFoldDB" id="A0A395I247"/>
<evidence type="ECO:0000256" key="2">
    <source>
        <dbReference type="SAM" id="MobiDB-lite"/>
    </source>
</evidence>
<dbReference type="Proteomes" id="UP000248961">
    <property type="component" value="Unassembled WGS sequence"/>
</dbReference>
<feature type="region of interest" description="Disordered" evidence="2">
    <location>
        <begin position="393"/>
        <end position="422"/>
    </location>
</feature>
<feature type="region of interest" description="Disordered" evidence="2">
    <location>
        <begin position="32"/>
        <end position="54"/>
    </location>
</feature>
<feature type="compositionally biased region" description="Polar residues" evidence="2">
    <location>
        <begin position="125"/>
        <end position="146"/>
    </location>
</feature>
<keyword evidence="1" id="KW-0863">Zinc-finger</keyword>
<sequence length="491" mass="53916">MASSFNSSIAEPCNTDTWTGYAAPSGTTTLSNFGVSDTPNTHRDSLISSVGSNDGDTIMSDYANNQDIGINNGVGGFMPQETPTEPPPWDYSQTRIPPQRRRVYNQLSMEQERLFLNQAQGGSQATYYASPSAPTTAQPSNSMDSQTSGLRLTGLLTPRTYSSPTPLEPRTSNHGPVPPSDHLSWGPRSQPVAQGVLSSGTVHGPSQRLPQQQRPMYSMPPPSVSHTGIHSIPSPSASLLSNIVPLAESPATVSTVPTWTHHHLATSRPLQQQLQQPQPQPQPQQHRQHQNQQPHQHQRHDSFPTREPPTAPRYPNPAVPTRGPQLAAYGRAQAGAANAPVPAPIPVNAQARLNETQRPQYVTAMQQQATRMDSRVVQDYSNALYRNQRQLQRQRAAANQSLHPVKSLDNKTDGRPDPKESEDLNVSLECKICFTQLVDTVILPCGHAVLCRWCADVHMPSCRNDPNRLEGNPICPICRGTVRHKCRIYFS</sequence>
<feature type="region of interest" description="Disordered" evidence="2">
    <location>
        <begin position="125"/>
        <end position="232"/>
    </location>
</feature>
<feature type="compositionally biased region" description="Low complexity" evidence="2">
    <location>
        <begin position="147"/>
        <end position="160"/>
    </location>
</feature>
<accession>A0A395I247</accession>
<dbReference type="Pfam" id="PF13920">
    <property type="entry name" value="zf-C3HC4_3"/>
    <property type="match status" value="1"/>
</dbReference>
<dbReference type="SMART" id="SM00184">
    <property type="entry name" value="RING"/>
    <property type="match status" value="1"/>
</dbReference>
<feature type="compositionally biased region" description="Polar residues" evidence="2">
    <location>
        <begin position="161"/>
        <end position="174"/>
    </location>
</feature>
<evidence type="ECO:0000313" key="4">
    <source>
        <dbReference type="EMBL" id="RAL14241.1"/>
    </source>
</evidence>
<dbReference type="InterPro" id="IPR013083">
    <property type="entry name" value="Znf_RING/FYVE/PHD"/>
</dbReference>
<dbReference type="VEuPathDB" id="FungiDB:BO97DRAFT_422671"/>
<protein>
    <recommendedName>
        <fullName evidence="3">RING-type domain-containing protein</fullName>
    </recommendedName>
</protein>
<evidence type="ECO:0000256" key="1">
    <source>
        <dbReference type="PROSITE-ProRule" id="PRU00175"/>
    </source>
</evidence>
<feature type="domain" description="RING-type" evidence="3">
    <location>
        <begin position="430"/>
        <end position="479"/>
    </location>
</feature>
<dbReference type="InterPro" id="IPR001841">
    <property type="entry name" value="Znf_RING"/>
</dbReference>
<dbReference type="SUPFAM" id="SSF57850">
    <property type="entry name" value="RING/U-box"/>
    <property type="match status" value="1"/>
</dbReference>
<dbReference type="EMBL" id="KZ824275">
    <property type="protein sequence ID" value="RAL14241.1"/>
    <property type="molecule type" value="Genomic_DNA"/>
</dbReference>
<dbReference type="OrthoDB" id="1711136at2759"/>
<evidence type="ECO:0000259" key="3">
    <source>
        <dbReference type="PROSITE" id="PS50089"/>
    </source>
</evidence>
<dbReference type="RefSeq" id="XP_025553395.1">
    <property type="nucleotide sequence ID" value="XM_025696811.1"/>
</dbReference>
<dbReference type="GO" id="GO:0008270">
    <property type="term" value="F:zinc ion binding"/>
    <property type="evidence" value="ECO:0007669"/>
    <property type="project" value="UniProtKB-KW"/>
</dbReference>
<dbReference type="Gene3D" id="3.30.40.10">
    <property type="entry name" value="Zinc/RING finger domain, C3HC4 (zinc finger)"/>
    <property type="match status" value="1"/>
</dbReference>
<keyword evidence="1" id="KW-0479">Metal-binding</keyword>
<reference evidence="4 5" key="1">
    <citation type="submission" date="2018-02" db="EMBL/GenBank/DDBJ databases">
        <title>The genomes of Aspergillus section Nigri reveals drivers in fungal speciation.</title>
        <authorList>
            <consortium name="DOE Joint Genome Institute"/>
            <person name="Vesth T.C."/>
            <person name="Nybo J."/>
            <person name="Theobald S."/>
            <person name="Brandl J."/>
            <person name="Frisvad J.C."/>
            <person name="Nielsen K.F."/>
            <person name="Lyhne E.K."/>
            <person name="Kogle M.E."/>
            <person name="Kuo A."/>
            <person name="Riley R."/>
            <person name="Clum A."/>
            <person name="Nolan M."/>
            <person name="Lipzen A."/>
            <person name="Salamov A."/>
            <person name="Henrissat B."/>
            <person name="Wiebenga A."/>
            <person name="De vries R.P."/>
            <person name="Grigoriev I.V."/>
            <person name="Mortensen U.H."/>
            <person name="Andersen M.R."/>
            <person name="Baker S.E."/>
        </authorList>
    </citation>
    <scope>NUCLEOTIDE SEQUENCE [LARGE SCALE GENOMIC DNA]</scope>
    <source>
        <strain evidence="4 5">CBS 101889</strain>
    </source>
</reference>
<gene>
    <name evidence="4" type="ORF">BO97DRAFT_422671</name>
</gene>
<keyword evidence="5" id="KW-1185">Reference proteome</keyword>
<organism evidence="4 5">
    <name type="scientific">Aspergillus homomorphus (strain CBS 101889)</name>
    <dbReference type="NCBI Taxonomy" id="1450537"/>
    <lineage>
        <taxon>Eukaryota</taxon>
        <taxon>Fungi</taxon>
        <taxon>Dikarya</taxon>
        <taxon>Ascomycota</taxon>
        <taxon>Pezizomycotina</taxon>
        <taxon>Eurotiomycetes</taxon>
        <taxon>Eurotiomycetidae</taxon>
        <taxon>Eurotiales</taxon>
        <taxon>Aspergillaceae</taxon>
        <taxon>Aspergillus</taxon>
        <taxon>Aspergillus subgen. Circumdati</taxon>
    </lineage>
</organism>
<dbReference type="GeneID" id="37201100"/>
<feature type="compositionally biased region" description="Pro residues" evidence="2">
    <location>
        <begin position="306"/>
        <end position="318"/>
    </location>
</feature>
<dbReference type="STRING" id="1450537.A0A395I247"/>
<feature type="region of interest" description="Disordered" evidence="2">
    <location>
        <begin position="257"/>
        <end position="324"/>
    </location>
</feature>
<keyword evidence="1" id="KW-0862">Zinc</keyword>
<feature type="compositionally biased region" description="Basic and acidic residues" evidence="2">
    <location>
        <begin position="406"/>
        <end position="422"/>
    </location>
</feature>
<proteinExistence type="predicted"/>
<name>A0A395I247_ASPHC</name>